<dbReference type="InterPro" id="IPR025387">
    <property type="entry name" value="DUF4299"/>
</dbReference>
<sequence length="299" mass="35240">MSKIFSIKNKASFWGFKKAKIMKISEILSLIDDLSVYDLPYDPDNSKSYLIKSLNEFEGIQVGVEGVSSRTFELSYNQETECYDIRVFTPSTRADWHIAIHFMQNLAMKLQNNIIDEDNITYLADNINYDYEWDIRTGIAYLLDSDHKESTIFGIHHPFCPSYEQIDKIRFSKDQIKTFEELFYENQYVEAYFAKQMFYKDEHNIIGTYSLTQETPTILPYNAEVEFSNLSSIKNDEISDWFISIVIFKDPDNIDTFEVIGKLHYAKFIEKLPKEKYRYIDQKYILVDGLTQTELKNLL</sequence>
<dbReference type="RefSeq" id="WP_135054715.1">
    <property type="nucleotide sequence ID" value="NZ_JADGLC010000004.1"/>
</dbReference>
<evidence type="ECO:0000313" key="2">
    <source>
        <dbReference type="Proteomes" id="UP000297396"/>
    </source>
</evidence>
<dbReference type="Pfam" id="PF14132">
    <property type="entry name" value="DUF4299"/>
    <property type="match status" value="1"/>
</dbReference>
<accession>A0A4Y9K251</accession>
<comment type="caution">
    <text evidence="1">The sequence shown here is derived from an EMBL/GenBank/DDBJ whole genome shotgun (WGS) entry which is preliminary data.</text>
</comment>
<gene>
    <name evidence="1" type="ORF">E4T80_02705</name>
</gene>
<dbReference type="OrthoDB" id="1147918at2"/>
<dbReference type="Proteomes" id="UP000297396">
    <property type="component" value="Unassembled WGS sequence"/>
</dbReference>
<dbReference type="EMBL" id="SPPA01000004">
    <property type="protein sequence ID" value="TFV12161.1"/>
    <property type="molecule type" value="Genomic_DNA"/>
</dbReference>
<proteinExistence type="predicted"/>
<reference evidence="1 2" key="1">
    <citation type="submission" date="2019-03" db="EMBL/GenBank/DDBJ databases">
        <title>Diversity of the mouse oral microbiome.</title>
        <authorList>
            <person name="Joseph S."/>
            <person name="Aduse-Opoku J."/>
            <person name="Curtis M."/>
            <person name="Wade W."/>
            <person name="Hashim A."/>
        </authorList>
    </citation>
    <scope>NUCLEOTIDE SEQUENCE [LARGE SCALE GENOMIC DNA]</scope>
    <source>
        <strain evidence="1 2">WT12</strain>
    </source>
</reference>
<protein>
    <submittedName>
        <fullName evidence="1">DUF4299 family protein</fullName>
    </submittedName>
</protein>
<evidence type="ECO:0000313" key="1">
    <source>
        <dbReference type="EMBL" id="TFV12161.1"/>
    </source>
</evidence>
<name>A0A4Y9K251_9PAST</name>
<dbReference type="AlphaFoldDB" id="A0A4Y9K251"/>
<organism evidence="1 2">
    <name type="scientific">Muribacter muris</name>
    <dbReference type="NCBI Taxonomy" id="67855"/>
    <lineage>
        <taxon>Bacteria</taxon>
        <taxon>Pseudomonadati</taxon>
        <taxon>Pseudomonadota</taxon>
        <taxon>Gammaproteobacteria</taxon>
        <taxon>Pasteurellales</taxon>
        <taxon>Pasteurellaceae</taxon>
        <taxon>Muribacter</taxon>
    </lineage>
</organism>